<evidence type="ECO:0000313" key="3">
    <source>
        <dbReference type="Proteomes" id="UP001151529"/>
    </source>
</evidence>
<dbReference type="Pfam" id="PF14009">
    <property type="entry name" value="PADRE"/>
    <property type="match status" value="1"/>
</dbReference>
<dbReference type="PANTHER" id="PTHR33148:SF2">
    <property type="entry name" value="DUF4228 DOMAIN-CONTAINING PROTEIN"/>
    <property type="match status" value="1"/>
</dbReference>
<evidence type="ECO:0000313" key="2">
    <source>
        <dbReference type="EMBL" id="KAJ6672926.1"/>
    </source>
</evidence>
<reference evidence="2" key="1">
    <citation type="submission" date="2022-11" db="EMBL/GenBank/DDBJ databases">
        <authorList>
            <person name="Hyden B.L."/>
            <person name="Feng K."/>
            <person name="Yates T."/>
            <person name="Jawdy S."/>
            <person name="Smart L.B."/>
            <person name="Muchero W."/>
        </authorList>
    </citation>
    <scope>NUCLEOTIDE SEQUENCE</scope>
    <source>
        <tissue evidence="2">Shoot tip</tissue>
    </source>
</reference>
<feature type="region of interest" description="Disordered" evidence="1">
    <location>
        <begin position="146"/>
        <end position="169"/>
    </location>
</feature>
<dbReference type="Proteomes" id="UP001151529">
    <property type="component" value="Chromosome 12"/>
</dbReference>
<dbReference type="OrthoDB" id="1908589at2759"/>
<dbReference type="PANTHER" id="PTHR33148">
    <property type="entry name" value="PLASTID MOVEMENT IMPAIRED PROTEIN-RELATED"/>
    <property type="match status" value="1"/>
</dbReference>
<dbReference type="AlphaFoldDB" id="A0A9Q0NNA0"/>
<comment type="caution">
    <text evidence="2">The sequence shown here is derived from an EMBL/GenBank/DDBJ whole genome shotgun (WGS) entry which is preliminary data.</text>
</comment>
<gene>
    <name evidence="2" type="ORF">OIU85_014182</name>
</gene>
<protein>
    <submittedName>
        <fullName evidence="2">PLASTID MOVEMENT IMPAIRED PROTEIN-RELATED</fullName>
    </submittedName>
</protein>
<dbReference type="InterPro" id="IPR025322">
    <property type="entry name" value="PADRE_dom"/>
</dbReference>
<keyword evidence="3" id="KW-1185">Reference proteome</keyword>
<name>A0A9Q0NNA0_SALVM</name>
<proteinExistence type="predicted"/>
<evidence type="ECO:0000256" key="1">
    <source>
        <dbReference type="SAM" id="MobiDB-lite"/>
    </source>
</evidence>
<dbReference type="EMBL" id="JAPFFL010000018">
    <property type="protein sequence ID" value="KAJ6672926.1"/>
    <property type="molecule type" value="Genomic_DNA"/>
</dbReference>
<organism evidence="2 3">
    <name type="scientific">Salix viminalis</name>
    <name type="common">Common osier</name>
    <name type="synonym">Basket willow</name>
    <dbReference type="NCBI Taxonomy" id="40686"/>
    <lineage>
        <taxon>Eukaryota</taxon>
        <taxon>Viridiplantae</taxon>
        <taxon>Streptophyta</taxon>
        <taxon>Embryophyta</taxon>
        <taxon>Tracheophyta</taxon>
        <taxon>Spermatophyta</taxon>
        <taxon>Magnoliopsida</taxon>
        <taxon>eudicotyledons</taxon>
        <taxon>Gunneridae</taxon>
        <taxon>Pentapetalae</taxon>
        <taxon>rosids</taxon>
        <taxon>fabids</taxon>
        <taxon>Malpighiales</taxon>
        <taxon>Salicaceae</taxon>
        <taxon>Saliceae</taxon>
        <taxon>Salix</taxon>
    </lineage>
</organism>
<sequence>MPIYSRRKMGNCLALCVRPPFIGSCVSVAEVKHGRVLQVVKTDGKVLEFNTPILVRDILANFSGSGIGLAREGIEHHLPPGYELKLGNVYYILPSAPVISPVVDGEDQASGGVKRIKVVITKQQLQHLLTKEISVEEVLLGLEQKSSSLDSPRNWKPNLEPIPEGSDDQ</sequence>
<reference evidence="2" key="2">
    <citation type="journal article" date="2023" name="Int. J. Mol. Sci.">
        <title>De Novo Assembly and Annotation of 11 Diverse Shrub Willow (Salix) Genomes Reveals Novel Gene Organization in Sex-Linked Regions.</title>
        <authorList>
            <person name="Hyden B."/>
            <person name="Feng K."/>
            <person name="Yates T.B."/>
            <person name="Jawdy S."/>
            <person name="Cereghino C."/>
            <person name="Smart L.B."/>
            <person name="Muchero W."/>
        </authorList>
    </citation>
    <scope>NUCLEOTIDE SEQUENCE [LARGE SCALE GENOMIC DNA]</scope>
    <source>
        <tissue evidence="2">Shoot tip</tissue>
    </source>
</reference>
<accession>A0A9Q0NNA0</accession>